<dbReference type="Proteomes" id="UP000191448">
    <property type="component" value="Unassembled WGS sequence"/>
</dbReference>
<dbReference type="InterPro" id="IPR029063">
    <property type="entry name" value="SAM-dependent_MTases_sf"/>
</dbReference>
<dbReference type="Gene3D" id="3.40.50.150">
    <property type="entry name" value="Vaccinia Virus protein VP39"/>
    <property type="match status" value="1"/>
</dbReference>
<comment type="caution">
    <text evidence="1">The sequence shown here is derived from an EMBL/GenBank/DDBJ whole genome shotgun (WGS) entry which is preliminary data.</text>
</comment>
<protein>
    <recommendedName>
        <fullName evidence="3">Spermidine synthase</fullName>
    </recommendedName>
</protein>
<evidence type="ECO:0000313" key="1">
    <source>
        <dbReference type="EMBL" id="OPX48776.1"/>
    </source>
</evidence>
<evidence type="ECO:0008006" key="3">
    <source>
        <dbReference type="Google" id="ProtNLM"/>
    </source>
</evidence>
<dbReference type="EMBL" id="LTAY01000028">
    <property type="protein sequence ID" value="OPX48776.1"/>
    <property type="molecule type" value="Genomic_DNA"/>
</dbReference>
<dbReference type="OrthoDB" id="1935097at2"/>
<accession>A0A1V4SXT5</accession>
<organism evidence="1 2">
    <name type="scientific">Clostridium thermobutyricum DSM 4928</name>
    <dbReference type="NCBI Taxonomy" id="1121339"/>
    <lineage>
        <taxon>Bacteria</taxon>
        <taxon>Bacillati</taxon>
        <taxon>Bacillota</taxon>
        <taxon>Clostridia</taxon>
        <taxon>Eubacteriales</taxon>
        <taxon>Clostridiaceae</taxon>
        <taxon>Clostridium</taxon>
    </lineage>
</organism>
<sequence>MVWVKPYNRKFLLEKIKEYNEIIKENKVGKYEVVLSNEKNEKLIGYGYEKENDLDIDTLKLVGEDKVWMELSAREIEGTYNIIKKAHGKVGIVGLGLGYSAIEISKKKNVKEVIVYESEKDVIDIFEKNFGKQRKIKIIHGDAFKAKGGKFDYFFSDIYEYKISMKIVEDYEKFNKLHKIKDYVFFGLEYFLLNARYEEVIWVFVPEIWMEMSKRMFAALQETNYLDNYKKLNPEVVSEVLAGLKPLLD</sequence>
<evidence type="ECO:0000313" key="2">
    <source>
        <dbReference type="Proteomes" id="UP000191448"/>
    </source>
</evidence>
<reference evidence="1 2" key="1">
    <citation type="submission" date="2016-02" db="EMBL/GenBank/DDBJ databases">
        <title>Genome sequence of Clostridium thermobutyricum DSM 4928.</title>
        <authorList>
            <person name="Poehlein A."/>
            <person name="Daniel R."/>
        </authorList>
    </citation>
    <scope>NUCLEOTIDE SEQUENCE [LARGE SCALE GENOMIC DNA]</scope>
    <source>
        <strain evidence="1 2">DSM 4928</strain>
    </source>
</reference>
<gene>
    <name evidence="1" type="ORF">CLTHE_10650</name>
</gene>
<proteinExistence type="predicted"/>
<dbReference type="AlphaFoldDB" id="A0A1V4SXT5"/>
<dbReference type="SUPFAM" id="SSF53335">
    <property type="entry name" value="S-adenosyl-L-methionine-dependent methyltransferases"/>
    <property type="match status" value="1"/>
</dbReference>
<name>A0A1V4SXT5_9CLOT</name>